<evidence type="ECO:0000313" key="3">
    <source>
        <dbReference type="Proteomes" id="UP000002899"/>
    </source>
</evidence>
<accession>A0A1N6LXG7</accession>
<protein>
    <submittedName>
        <fullName evidence="2">Uncharacterized protein</fullName>
    </submittedName>
</protein>
<dbReference type="Proteomes" id="UP000002899">
    <property type="component" value="Chromosome IV"/>
</dbReference>
<feature type="transmembrane region" description="Helical" evidence="1">
    <location>
        <begin position="630"/>
        <end position="649"/>
    </location>
</feature>
<keyword evidence="1" id="KW-0812">Transmembrane</keyword>
<feature type="transmembrane region" description="Helical" evidence="1">
    <location>
        <begin position="233"/>
        <end position="256"/>
    </location>
</feature>
<dbReference type="AlphaFoldDB" id="A0A1N6LXG7"/>
<feature type="transmembrane region" description="Helical" evidence="1">
    <location>
        <begin position="268"/>
        <end position="289"/>
    </location>
</feature>
<keyword evidence="3" id="KW-1185">Reference proteome</keyword>
<feature type="transmembrane region" description="Helical" evidence="1">
    <location>
        <begin position="75"/>
        <end position="92"/>
    </location>
</feature>
<keyword evidence="1" id="KW-1133">Transmembrane helix</keyword>
<evidence type="ECO:0000313" key="2">
    <source>
        <dbReference type="EMBL" id="SIO73565.1"/>
    </source>
</evidence>
<feature type="transmembrane region" description="Helical" evidence="1">
    <location>
        <begin position="12"/>
        <end position="30"/>
    </location>
</feature>
<feature type="transmembrane region" description="Helical" evidence="1">
    <location>
        <begin position="391"/>
        <end position="411"/>
    </location>
</feature>
<feature type="transmembrane region" description="Helical" evidence="1">
    <location>
        <begin position="469"/>
        <end position="490"/>
    </location>
</feature>
<dbReference type="GeneID" id="24425763"/>
<feature type="transmembrane region" description="Helical" evidence="1">
    <location>
        <begin position="36"/>
        <end position="54"/>
    </location>
</feature>
<dbReference type="VEuPathDB" id="PiroplasmaDB:BmR1_04g05595"/>
<reference evidence="2 3" key="2">
    <citation type="journal article" date="2013" name="PLoS ONE">
        <title>Whole genome mapping and re-organization of the nuclear and mitochondrial genomes of Babesia microti isolates.</title>
        <authorList>
            <person name="Cornillot E."/>
            <person name="Dassouli A."/>
            <person name="Garg A."/>
            <person name="Pachikara N."/>
            <person name="Randazzo S."/>
            <person name="Depoix D."/>
            <person name="Carcy B."/>
            <person name="Delbecq S."/>
            <person name="Frutos R."/>
            <person name="Silva J.C."/>
            <person name="Sutton R."/>
            <person name="Krause P.J."/>
            <person name="Mamoun C.B."/>
        </authorList>
    </citation>
    <scope>NUCLEOTIDE SEQUENCE [LARGE SCALE GENOMIC DNA]</scope>
    <source>
        <strain evidence="2 3">RI</strain>
    </source>
</reference>
<sequence>MSKVIIKWSTFSYILNTALSLMQQVIFTCYLTTYSVALWSVLVIDIFFIIYILYNSTPRLLVIQGARCWAAHTRLLIFKIIFIYLFILPTGISDKALLLRGLVSMGNEISLVNSLTVLIYVLWIFQIGTMIYNGIRKISIEHMLHIELALRVFIDLMDIIDATHNFIFERNVQFLGHFVLFGYVISLYFHGYSFPRMGVEKYLNLPDSTHSISIGANEDINSSGDVRYCRKNAIIVGTWFVDVLIGSCRIVAIYITKNSGFSIFLIKNIYSIVLYFGLFSSISIIPKLLKSNESMSGHLSENKFDLKKIGSVKTQFSIKSKQFDKVDNQNYLWSSKESNKNYFSKSGICLSPNLFEYLYKITSSLEFSSKTDLHHFLNPTCVQFNYKLRIIFPYISFVFLKILFVLLFNFATNHNSYNTDFITAYFTADSTDATAQIDKTYGHLVIAVIAAIFLLNFACFVTITTLFEAIFSGLFAAIRFLSFIAMLSLFSQSKLLNMIVTNLNLMIMKSLGNHILCVFAIWPCINLLSNMYPFISAILGKQFNSYIILSTDNFGDTRDQVGVIPTNTLILLVTAQNLLLPKSMYKYFSGNYVVSTYRLNIMLSWVHTRRVFMSIYMRILLLLSVGNASYSIYIPIFGIHALFLMHYLLSTRTVRHAIINKTELQRTLKDANEGLKGNVVTRDFDGNVFTSTCKLLPDLLY</sequence>
<name>A0A1N6LXG7_BABMR</name>
<feature type="transmembrane region" description="Helical" evidence="1">
    <location>
        <begin position="511"/>
        <end position="540"/>
    </location>
</feature>
<reference evidence="2 3" key="1">
    <citation type="journal article" date="2012" name="Nucleic Acids Res.">
        <title>Sequencing of the smallest Apicomplexan genome from the human pathogen Babesia microti.</title>
        <authorList>
            <person name="Cornillot E."/>
            <person name="Hadj-Kaddour K."/>
            <person name="Dassouli A."/>
            <person name="Noel B."/>
            <person name="Ranwez V."/>
            <person name="Vacherie B."/>
            <person name="Augagneur Y."/>
            <person name="Bres V."/>
            <person name="Duclos A."/>
            <person name="Randazzo S."/>
            <person name="Carcy B."/>
            <person name="Debierre-Grockiego F."/>
            <person name="Delbecq S."/>
            <person name="Moubri-Menage K."/>
            <person name="Shams-Eldin H."/>
            <person name="Usmani-Brown S."/>
            <person name="Bringaud F."/>
            <person name="Wincker P."/>
            <person name="Vivares C.P."/>
            <person name="Schwarz R.T."/>
            <person name="Schetters T.P."/>
            <person name="Krause P.J."/>
            <person name="Gorenflot A."/>
            <person name="Berry V."/>
            <person name="Barbe V."/>
            <person name="Ben Mamoun C."/>
        </authorList>
    </citation>
    <scope>NUCLEOTIDE SEQUENCE [LARGE SCALE GENOMIC DNA]</scope>
    <source>
        <strain evidence="2 3">RI</strain>
    </source>
</reference>
<dbReference type="EMBL" id="LN871599">
    <property type="protein sequence ID" value="SIO73565.1"/>
    <property type="molecule type" value="Genomic_DNA"/>
</dbReference>
<feature type="transmembrane region" description="Helical" evidence="1">
    <location>
        <begin position="444"/>
        <end position="463"/>
    </location>
</feature>
<feature type="transmembrane region" description="Helical" evidence="1">
    <location>
        <begin position="174"/>
        <end position="194"/>
    </location>
</feature>
<reference evidence="2 3" key="3">
    <citation type="journal article" date="2016" name="Sci. Rep.">
        <title>Genome-wide diversity and gene expression profiling of Babesia microti isolates identify polymorphic genes that mediate host-pathogen interactions.</title>
        <authorList>
            <person name="Silva J.C."/>
            <person name="Cornillot E."/>
            <person name="McCracken C."/>
            <person name="Usmani-Brown S."/>
            <person name="Dwivedi A."/>
            <person name="Ifeonu O.O."/>
            <person name="Crabtree J."/>
            <person name="Gotia H.T."/>
            <person name="Virji A.Z."/>
            <person name="Reynes C."/>
            <person name="Colinge J."/>
            <person name="Kumar V."/>
            <person name="Lawres L."/>
            <person name="Pazzi J.E."/>
            <person name="Pablo J.V."/>
            <person name="Hung C."/>
            <person name="Brancato J."/>
            <person name="Kumari P."/>
            <person name="Orvis J."/>
            <person name="Tretina K."/>
            <person name="Chibucos M."/>
            <person name="Ott S."/>
            <person name="Sadzewicz L."/>
            <person name="Sengamalay N."/>
            <person name="Shetty A.C."/>
            <person name="Su Q."/>
            <person name="Tallon L."/>
            <person name="Fraser C.M."/>
            <person name="Frutos R."/>
            <person name="Molina D.M."/>
            <person name="Krause P.J."/>
            <person name="Ben Mamoun C."/>
        </authorList>
    </citation>
    <scope>NUCLEOTIDE SEQUENCE [LARGE SCALE GENOMIC DNA]</scope>
    <source>
        <strain evidence="2 3">RI</strain>
    </source>
</reference>
<organism evidence="2 3">
    <name type="scientific">Babesia microti (strain RI)</name>
    <dbReference type="NCBI Taxonomy" id="1133968"/>
    <lineage>
        <taxon>Eukaryota</taxon>
        <taxon>Sar</taxon>
        <taxon>Alveolata</taxon>
        <taxon>Apicomplexa</taxon>
        <taxon>Aconoidasida</taxon>
        <taxon>Piroplasmida</taxon>
        <taxon>Babesiidae</taxon>
        <taxon>Babesia</taxon>
    </lineage>
</organism>
<keyword evidence="1" id="KW-0472">Membrane</keyword>
<feature type="transmembrane region" description="Helical" evidence="1">
    <location>
        <begin position="560"/>
        <end position="580"/>
    </location>
</feature>
<feature type="transmembrane region" description="Helical" evidence="1">
    <location>
        <begin position="112"/>
        <end position="135"/>
    </location>
</feature>
<dbReference type="KEGG" id="bmic:BmR1_04g05595"/>
<dbReference type="RefSeq" id="XP_021337653.1">
    <property type="nucleotide sequence ID" value="XM_021482411.1"/>
</dbReference>
<proteinExistence type="predicted"/>
<evidence type="ECO:0000256" key="1">
    <source>
        <dbReference type="SAM" id="Phobius"/>
    </source>
</evidence>